<dbReference type="InterPro" id="IPR010982">
    <property type="entry name" value="Lambda_DNA-bd_dom_sf"/>
</dbReference>
<dbReference type="KEGG" id="adz:ADFLV_1281"/>
<name>A0AAE7BEY3_9BACT</name>
<dbReference type="EMBL" id="CP053835">
    <property type="protein sequence ID" value="QKF77313.1"/>
    <property type="molecule type" value="Genomic_DNA"/>
</dbReference>
<dbReference type="RefSeq" id="WP_129012095.1">
    <property type="nucleotide sequence ID" value="NZ_CP053835.1"/>
</dbReference>
<proteinExistence type="predicted"/>
<gene>
    <name evidence="1" type="ORF">ADFLV_1281</name>
</gene>
<reference evidence="1 2" key="1">
    <citation type="submission" date="2020-05" db="EMBL/GenBank/DDBJ databases">
        <title>Complete genome sequencing of Campylobacter and Arcobacter type strains.</title>
        <authorList>
            <person name="Miller W.G."/>
            <person name="Yee E."/>
        </authorList>
    </citation>
    <scope>NUCLEOTIDE SEQUENCE [LARGE SCALE GENOMIC DNA]</scope>
    <source>
        <strain evidence="1 2">LMG 25694</strain>
    </source>
</reference>
<evidence type="ECO:0000313" key="2">
    <source>
        <dbReference type="Proteomes" id="UP000503313"/>
    </source>
</evidence>
<protein>
    <submittedName>
        <fullName evidence="1">Uncharacterized protein</fullName>
    </submittedName>
</protein>
<dbReference type="Proteomes" id="UP000503313">
    <property type="component" value="Chromosome"/>
</dbReference>
<keyword evidence="2" id="KW-1185">Reference proteome</keyword>
<organism evidence="1 2">
    <name type="scientific">Arcobacter defluvii</name>
    <dbReference type="NCBI Taxonomy" id="873191"/>
    <lineage>
        <taxon>Bacteria</taxon>
        <taxon>Pseudomonadati</taxon>
        <taxon>Campylobacterota</taxon>
        <taxon>Epsilonproteobacteria</taxon>
        <taxon>Campylobacterales</taxon>
        <taxon>Arcobacteraceae</taxon>
        <taxon>Arcobacter</taxon>
    </lineage>
</organism>
<accession>A0AAE7BEY3</accession>
<dbReference type="GO" id="GO:0003677">
    <property type="term" value="F:DNA binding"/>
    <property type="evidence" value="ECO:0007669"/>
    <property type="project" value="InterPro"/>
</dbReference>
<dbReference type="Gene3D" id="1.10.260.40">
    <property type="entry name" value="lambda repressor-like DNA-binding domains"/>
    <property type="match status" value="1"/>
</dbReference>
<sequence>MNITEKAIINLIKYYSLSNAAQLANKFEITQGVVSNWKTRNAIGALTDTVANKDPEALEYIFSGNSVNFSQTGANSQQVNTQHNAGAGMVVHPNIDALNNHTNIKKEDELQPLFDALLSVSNALDKKDKLKEELTKLISILPTL</sequence>
<dbReference type="AlphaFoldDB" id="A0AAE7BEY3"/>
<evidence type="ECO:0000313" key="1">
    <source>
        <dbReference type="EMBL" id="QKF77313.1"/>
    </source>
</evidence>